<dbReference type="SMART" id="SM00631">
    <property type="entry name" value="Zn_pept"/>
    <property type="match status" value="1"/>
</dbReference>
<proteinExistence type="inferred from homology"/>
<dbReference type="InterPro" id="IPR036779">
    <property type="entry name" value="LysM_dom_sf"/>
</dbReference>
<feature type="active site" description="Proton donor/acceptor" evidence="7">
    <location>
        <position position="370"/>
    </location>
</feature>
<comment type="cofactor">
    <cofactor evidence="1">
        <name>Zn(2+)</name>
        <dbReference type="ChEBI" id="CHEBI:29105"/>
    </cofactor>
</comment>
<dbReference type="Gene3D" id="3.10.350.10">
    <property type="entry name" value="LysM domain"/>
    <property type="match status" value="2"/>
</dbReference>
<evidence type="ECO:0000313" key="11">
    <source>
        <dbReference type="EMBL" id="GIQ68156.1"/>
    </source>
</evidence>
<dbReference type="Gene3D" id="3.40.630.10">
    <property type="entry name" value="Zn peptidases"/>
    <property type="match status" value="1"/>
</dbReference>
<keyword evidence="6" id="KW-0482">Metalloprotease</keyword>
<dbReference type="SUPFAM" id="SSF54106">
    <property type="entry name" value="LysM domain"/>
    <property type="match status" value="2"/>
</dbReference>
<comment type="similarity">
    <text evidence="2 7">Belongs to the peptidase M14 family.</text>
</comment>
<keyword evidence="12" id="KW-1185">Reference proteome</keyword>
<gene>
    <name evidence="11" type="ORF">XYCOK13_09800</name>
</gene>
<dbReference type="PRINTS" id="PR00765">
    <property type="entry name" value="CRBOXYPTASEA"/>
</dbReference>
<evidence type="ECO:0000256" key="2">
    <source>
        <dbReference type="ARBA" id="ARBA00005988"/>
    </source>
</evidence>
<feature type="domain" description="LysM" evidence="9">
    <location>
        <begin position="3"/>
        <end position="48"/>
    </location>
</feature>
<keyword evidence="4" id="KW-0378">Hydrolase</keyword>
<keyword evidence="3" id="KW-0645">Protease</keyword>
<accession>A0A8J4H2C9</accession>
<feature type="domain" description="LysM" evidence="9">
    <location>
        <begin position="54"/>
        <end position="98"/>
    </location>
</feature>
<dbReference type="Pfam" id="PF00246">
    <property type="entry name" value="Peptidase_M14"/>
    <property type="match status" value="1"/>
</dbReference>
<comment type="caution">
    <text evidence="11">The sequence shown here is derived from an EMBL/GenBank/DDBJ whole genome shotgun (WGS) entry which is preliminary data.</text>
</comment>
<dbReference type="Pfam" id="PF01476">
    <property type="entry name" value="LysM"/>
    <property type="match status" value="2"/>
</dbReference>
<keyword evidence="5" id="KW-0862">Zinc</keyword>
<dbReference type="InterPro" id="IPR000834">
    <property type="entry name" value="Peptidase_M14"/>
</dbReference>
<evidence type="ECO:0000256" key="6">
    <source>
        <dbReference type="ARBA" id="ARBA00023049"/>
    </source>
</evidence>
<organism evidence="11 12">
    <name type="scientific">Xylanibacillus composti</name>
    <dbReference type="NCBI Taxonomy" id="1572762"/>
    <lineage>
        <taxon>Bacteria</taxon>
        <taxon>Bacillati</taxon>
        <taxon>Bacillota</taxon>
        <taxon>Bacilli</taxon>
        <taxon>Bacillales</taxon>
        <taxon>Paenibacillaceae</taxon>
        <taxon>Xylanibacillus</taxon>
    </lineage>
</organism>
<dbReference type="InterPro" id="IPR018392">
    <property type="entry name" value="LysM"/>
</dbReference>
<dbReference type="SMART" id="SM00257">
    <property type="entry name" value="LysM"/>
    <property type="match status" value="2"/>
</dbReference>
<feature type="region of interest" description="Disordered" evidence="8">
    <location>
        <begin position="264"/>
        <end position="286"/>
    </location>
</feature>
<dbReference type="PROSITE" id="PS52035">
    <property type="entry name" value="PEPTIDASE_M14"/>
    <property type="match status" value="1"/>
</dbReference>
<dbReference type="RefSeq" id="WP_213410769.1">
    <property type="nucleotide sequence ID" value="NZ_BOVK01000013.1"/>
</dbReference>
<reference evidence="11" key="1">
    <citation type="submission" date="2021-04" db="EMBL/GenBank/DDBJ databases">
        <title>Draft genome sequence of Xylanibacillus composti strain K13.</title>
        <authorList>
            <person name="Uke A."/>
            <person name="Chhe C."/>
            <person name="Baramee S."/>
            <person name="Kosugi A."/>
        </authorList>
    </citation>
    <scope>NUCLEOTIDE SEQUENCE</scope>
    <source>
        <strain evidence="11">K13</strain>
    </source>
</reference>
<dbReference type="PROSITE" id="PS51782">
    <property type="entry name" value="LYSM"/>
    <property type="match status" value="2"/>
</dbReference>
<dbReference type="CDD" id="cd06229">
    <property type="entry name" value="M14_Endopeptidase_I"/>
    <property type="match status" value="1"/>
</dbReference>
<dbReference type="GO" id="GO:0004181">
    <property type="term" value="F:metallocarboxypeptidase activity"/>
    <property type="evidence" value="ECO:0007669"/>
    <property type="project" value="InterPro"/>
</dbReference>
<dbReference type="PANTHER" id="PTHR11705">
    <property type="entry name" value="PROTEASE FAMILY M14 CARBOXYPEPTIDASE A,B"/>
    <property type="match status" value="1"/>
</dbReference>
<dbReference type="GO" id="GO:0008270">
    <property type="term" value="F:zinc ion binding"/>
    <property type="evidence" value="ECO:0007669"/>
    <property type="project" value="InterPro"/>
</dbReference>
<dbReference type="EMBL" id="BOVK01000013">
    <property type="protein sequence ID" value="GIQ68156.1"/>
    <property type="molecule type" value="Genomic_DNA"/>
</dbReference>
<dbReference type="GO" id="GO:0006508">
    <property type="term" value="P:proteolysis"/>
    <property type="evidence" value="ECO:0007669"/>
    <property type="project" value="UniProtKB-KW"/>
</dbReference>
<evidence type="ECO:0000256" key="8">
    <source>
        <dbReference type="SAM" id="MobiDB-lite"/>
    </source>
</evidence>
<dbReference type="PANTHER" id="PTHR11705:SF143">
    <property type="entry name" value="SLL0236 PROTEIN"/>
    <property type="match status" value="1"/>
</dbReference>
<evidence type="ECO:0000256" key="4">
    <source>
        <dbReference type="ARBA" id="ARBA00022801"/>
    </source>
</evidence>
<evidence type="ECO:0000256" key="5">
    <source>
        <dbReference type="ARBA" id="ARBA00022833"/>
    </source>
</evidence>
<evidence type="ECO:0000259" key="9">
    <source>
        <dbReference type="PROSITE" id="PS51782"/>
    </source>
</evidence>
<evidence type="ECO:0000256" key="1">
    <source>
        <dbReference type="ARBA" id="ARBA00001947"/>
    </source>
</evidence>
<dbReference type="Proteomes" id="UP000677918">
    <property type="component" value="Unassembled WGS sequence"/>
</dbReference>
<evidence type="ECO:0000256" key="3">
    <source>
        <dbReference type="ARBA" id="ARBA00022670"/>
    </source>
</evidence>
<name>A0A8J4H2C9_9BACL</name>
<evidence type="ECO:0000256" key="7">
    <source>
        <dbReference type="PROSITE-ProRule" id="PRU01379"/>
    </source>
</evidence>
<evidence type="ECO:0000313" key="12">
    <source>
        <dbReference type="Proteomes" id="UP000677918"/>
    </source>
</evidence>
<sequence>MSFPYLVQVGDNLHRIARKFGINVPSLLAANAQHHDHAYVMPGQILRIPVRPSRHYAVQKGDSYATIAHGFQISEKRLKQINPAVPAERPQEGQVLLIPGQEGGLWNEPGLSYGYVELQKDLNRWKGAYPFLQQEAIGQSVLGREIAAVLLGTGSRRVHVNASVHANEWMTTPLLMKFVDDCAAALQHGTLFRGTDIASLLEHVSLHAVPMVNPDGVELALCGIHPAHPYYAELTAWNNGSRQFQQWKANIRGVDLNDQFPAHWETERERRSPNGPSPRDYAGEAPLSEPEAKALAVWTERMDFHCVVSLHTQGEEIYWNYRGYEPEEAEQLANRLASVSFYRAVKLAGSDAGYKDWFIQRFRRCGFTVECGFGVNPLPAEQFPAMYERVSALLLEAMKAAAVG</sequence>
<feature type="domain" description="Peptidase M14" evidence="10">
    <location>
        <begin position="111"/>
        <end position="401"/>
    </location>
</feature>
<dbReference type="CDD" id="cd00118">
    <property type="entry name" value="LysM"/>
    <property type="match status" value="2"/>
</dbReference>
<protein>
    <submittedName>
        <fullName evidence="11">Peptidase M14</fullName>
    </submittedName>
</protein>
<evidence type="ECO:0000259" key="10">
    <source>
        <dbReference type="PROSITE" id="PS52035"/>
    </source>
</evidence>
<dbReference type="GO" id="GO:0005615">
    <property type="term" value="C:extracellular space"/>
    <property type="evidence" value="ECO:0007669"/>
    <property type="project" value="TreeGrafter"/>
</dbReference>
<dbReference type="AlphaFoldDB" id="A0A8J4H2C9"/>
<dbReference type="SUPFAM" id="SSF53187">
    <property type="entry name" value="Zn-dependent exopeptidases"/>
    <property type="match status" value="1"/>
</dbReference>
<dbReference type="InterPro" id="IPR034274">
    <property type="entry name" value="ENP1_M14_CPD"/>
</dbReference>